<reference evidence="1 2" key="2">
    <citation type="submission" date="2018-03" db="EMBL/GenBank/DDBJ databases">
        <title>The ancient ancestry and fast evolution of plastids.</title>
        <authorList>
            <person name="Moore K.R."/>
            <person name="Magnabosco C."/>
            <person name="Momper L."/>
            <person name="Gold D.A."/>
            <person name="Bosak T."/>
            <person name="Fournier G.P."/>
        </authorList>
    </citation>
    <scope>NUCLEOTIDE SEQUENCE [LARGE SCALE GENOMIC DNA]</scope>
    <source>
        <strain evidence="1 2">ULC18</strain>
    </source>
</reference>
<accession>A0A2T1DSR7</accession>
<evidence type="ECO:0000313" key="1">
    <source>
        <dbReference type="EMBL" id="PSB23434.1"/>
    </source>
</evidence>
<gene>
    <name evidence="1" type="ORF">C7B82_31130</name>
</gene>
<dbReference type="OrthoDB" id="426489at2"/>
<name>A0A2T1DSR7_9CYAN</name>
<organism evidence="1 2">
    <name type="scientific">Stenomitos frigidus ULC18</name>
    <dbReference type="NCBI Taxonomy" id="2107698"/>
    <lineage>
        <taxon>Bacteria</taxon>
        <taxon>Bacillati</taxon>
        <taxon>Cyanobacteriota</taxon>
        <taxon>Cyanophyceae</taxon>
        <taxon>Leptolyngbyales</taxon>
        <taxon>Leptolyngbyaceae</taxon>
        <taxon>Stenomitos</taxon>
    </lineage>
</organism>
<dbReference type="EMBL" id="PVWK01000167">
    <property type="protein sequence ID" value="PSB23434.1"/>
    <property type="molecule type" value="Genomic_DNA"/>
</dbReference>
<evidence type="ECO:0000313" key="2">
    <source>
        <dbReference type="Proteomes" id="UP000239576"/>
    </source>
</evidence>
<reference evidence="2" key="1">
    <citation type="submission" date="2018-02" db="EMBL/GenBank/DDBJ databases">
        <authorList>
            <person name="Moore K."/>
            <person name="Momper L."/>
        </authorList>
    </citation>
    <scope>NUCLEOTIDE SEQUENCE [LARGE SCALE GENOMIC DNA]</scope>
    <source>
        <strain evidence="2">ULC18</strain>
    </source>
</reference>
<proteinExistence type="predicted"/>
<sequence>MNPPVKNDQPTNQTDDRLRIEVHALAEDAFHRHLISGHGDSEYANEYQIVYQGKPNHLSLSGAHAFLTQLLQ</sequence>
<keyword evidence="2" id="KW-1185">Reference proteome</keyword>
<comment type="caution">
    <text evidence="1">The sequence shown here is derived from an EMBL/GenBank/DDBJ whole genome shotgun (WGS) entry which is preliminary data.</text>
</comment>
<protein>
    <submittedName>
        <fullName evidence="1">Uncharacterized protein</fullName>
    </submittedName>
</protein>
<dbReference type="AlphaFoldDB" id="A0A2T1DSR7"/>
<dbReference type="Proteomes" id="UP000239576">
    <property type="component" value="Unassembled WGS sequence"/>
</dbReference>